<evidence type="ECO:0000313" key="2">
    <source>
        <dbReference type="Proteomes" id="UP000254925"/>
    </source>
</evidence>
<accession>A0A370HGP5</accession>
<comment type="caution">
    <text evidence="1">The sequence shown here is derived from an EMBL/GenBank/DDBJ whole genome shotgun (WGS) entry which is preliminary data.</text>
</comment>
<organism evidence="1 2">
    <name type="scientific">Microvirga subterranea</name>
    <dbReference type="NCBI Taxonomy" id="186651"/>
    <lineage>
        <taxon>Bacteria</taxon>
        <taxon>Pseudomonadati</taxon>
        <taxon>Pseudomonadota</taxon>
        <taxon>Alphaproteobacteria</taxon>
        <taxon>Hyphomicrobiales</taxon>
        <taxon>Methylobacteriaceae</taxon>
        <taxon>Microvirga</taxon>
    </lineage>
</organism>
<evidence type="ECO:0000313" key="1">
    <source>
        <dbReference type="EMBL" id="RDI56421.1"/>
    </source>
</evidence>
<proteinExistence type="predicted"/>
<dbReference type="RefSeq" id="WP_114772009.1">
    <property type="nucleotide sequence ID" value="NZ_QQBB01000009.1"/>
</dbReference>
<keyword evidence="2" id="KW-1185">Reference proteome</keyword>
<dbReference type="AlphaFoldDB" id="A0A370HGP5"/>
<protein>
    <submittedName>
        <fullName evidence="1">Uncharacterized protein</fullName>
    </submittedName>
</protein>
<dbReference type="OrthoDB" id="8019878at2"/>
<gene>
    <name evidence="1" type="ORF">DES45_109105</name>
</gene>
<name>A0A370HGP5_9HYPH</name>
<sequence length="136" mass="15282">MFLYDLLKDPALLPSEDAIDLPDFVRPDYPFDLPPYRRAFFARVFEAAGVPRTCPNGACRRTRRCEGEAGPPCYRADRERLSRLLLRVYVALHYMTPEGIAAVAIDLDEELGGPPLNLTSDFLRPLTPPMKGDGSR</sequence>
<reference evidence="1 2" key="1">
    <citation type="submission" date="2018-07" db="EMBL/GenBank/DDBJ databases">
        <title>Genomic Encyclopedia of Type Strains, Phase IV (KMG-IV): sequencing the most valuable type-strain genomes for metagenomic binning, comparative biology and taxonomic classification.</title>
        <authorList>
            <person name="Goeker M."/>
        </authorList>
    </citation>
    <scope>NUCLEOTIDE SEQUENCE [LARGE SCALE GENOMIC DNA]</scope>
    <source>
        <strain evidence="1 2">DSM 14364</strain>
    </source>
</reference>
<dbReference type="Proteomes" id="UP000254925">
    <property type="component" value="Unassembled WGS sequence"/>
</dbReference>
<dbReference type="EMBL" id="QQBB01000009">
    <property type="protein sequence ID" value="RDI56421.1"/>
    <property type="molecule type" value="Genomic_DNA"/>
</dbReference>